<keyword evidence="7" id="KW-0963">Cytoplasm</keyword>
<evidence type="ECO:0000313" key="10">
    <source>
        <dbReference type="EMBL" id="OOL19829.1"/>
    </source>
</evidence>
<evidence type="ECO:0000256" key="8">
    <source>
        <dbReference type="SAM" id="MobiDB-lite"/>
    </source>
</evidence>
<dbReference type="CDD" id="cd03418">
    <property type="entry name" value="GRX_GRXb_1_3_like"/>
    <property type="match status" value="1"/>
</dbReference>
<dbReference type="GO" id="GO:0034599">
    <property type="term" value="P:cellular response to oxidative stress"/>
    <property type="evidence" value="ECO:0007669"/>
    <property type="project" value="TreeGrafter"/>
</dbReference>
<keyword evidence="5" id="KW-1015">Disulfide bond</keyword>
<dbReference type="InterPro" id="IPR036249">
    <property type="entry name" value="Thioredoxin-like_sf"/>
</dbReference>
<evidence type="ECO:0000256" key="5">
    <source>
        <dbReference type="ARBA" id="ARBA00023157"/>
    </source>
</evidence>
<proteinExistence type="inferred from homology"/>
<protein>
    <recommendedName>
        <fullName evidence="7">Glutaredoxin</fullName>
    </recommendedName>
</protein>
<dbReference type="InterPro" id="IPR002109">
    <property type="entry name" value="Glutaredoxin"/>
</dbReference>
<evidence type="ECO:0000256" key="2">
    <source>
        <dbReference type="ARBA" id="ARBA00007787"/>
    </source>
</evidence>
<organism evidence="10 11">
    <name type="scientific">Bombella intestini</name>
    <dbReference type="NCBI Taxonomy" id="1539051"/>
    <lineage>
        <taxon>Bacteria</taxon>
        <taxon>Pseudomonadati</taxon>
        <taxon>Pseudomonadota</taxon>
        <taxon>Alphaproteobacteria</taxon>
        <taxon>Acetobacterales</taxon>
        <taxon>Acetobacteraceae</taxon>
        <taxon>Bombella</taxon>
    </lineage>
</organism>
<dbReference type="SUPFAM" id="SSF52833">
    <property type="entry name" value="Thioredoxin-like"/>
    <property type="match status" value="1"/>
</dbReference>
<accession>A0A1S8GRY7</accession>
<dbReference type="PROSITE" id="PS51354">
    <property type="entry name" value="GLUTAREDOXIN_2"/>
    <property type="match status" value="1"/>
</dbReference>
<keyword evidence="6 7" id="KW-0676">Redox-active center</keyword>
<evidence type="ECO:0000256" key="4">
    <source>
        <dbReference type="ARBA" id="ARBA00022982"/>
    </source>
</evidence>
<comment type="caution">
    <text evidence="10">The sequence shown here is derived from an EMBL/GenBank/DDBJ whole genome shotgun (WGS) entry which is preliminary data.</text>
</comment>
<dbReference type="GO" id="GO:0045454">
    <property type="term" value="P:cell redox homeostasis"/>
    <property type="evidence" value="ECO:0007669"/>
    <property type="project" value="InterPro"/>
</dbReference>
<keyword evidence="11" id="KW-1185">Reference proteome</keyword>
<dbReference type="NCBIfam" id="TIGR02181">
    <property type="entry name" value="GRX_bact"/>
    <property type="match status" value="1"/>
</dbReference>
<dbReference type="Pfam" id="PF00462">
    <property type="entry name" value="Glutaredoxin"/>
    <property type="match status" value="1"/>
</dbReference>
<dbReference type="PRINTS" id="PR00160">
    <property type="entry name" value="GLUTAREDOXIN"/>
</dbReference>
<feature type="compositionally biased region" description="Basic and acidic residues" evidence="8">
    <location>
        <begin position="35"/>
        <end position="48"/>
    </location>
</feature>
<dbReference type="GO" id="GO:0015038">
    <property type="term" value="F:glutathione disulfide oxidoreductase activity"/>
    <property type="evidence" value="ECO:0007669"/>
    <property type="project" value="UniProtKB-UniRule"/>
</dbReference>
<dbReference type="InterPro" id="IPR011767">
    <property type="entry name" value="GLR_AS"/>
</dbReference>
<evidence type="ECO:0000256" key="3">
    <source>
        <dbReference type="ARBA" id="ARBA00022448"/>
    </source>
</evidence>
<evidence type="ECO:0000256" key="7">
    <source>
        <dbReference type="RuleBase" id="RU364065"/>
    </source>
</evidence>
<dbReference type="OrthoDB" id="9814618at2"/>
<name>A0A1S8GRY7_9PROT</name>
<sequence length="86" mass="9317">MSKVEIYTQPGCPYCVRAISLLQAKNAPFEEIHAPRGSAERETARERSGGGTTVPQIFIDGKSIGGCSELMQLEQDGQLDALLGHR</sequence>
<feature type="region of interest" description="Disordered" evidence="8">
    <location>
        <begin position="35"/>
        <end position="55"/>
    </location>
</feature>
<dbReference type="RefSeq" id="WP_077395644.1">
    <property type="nucleotide sequence ID" value="NZ_JATM01000001.1"/>
</dbReference>
<dbReference type="InterPro" id="IPR011900">
    <property type="entry name" value="GRX_bact"/>
</dbReference>
<dbReference type="EMBL" id="JATM01000001">
    <property type="protein sequence ID" value="OOL19829.1"/>
    <property type="molecule type" value="Genomic_DNA"/>
</dbReference>
<evidence type="ECO:0000259" key="9">
    <source>
        <dbReference type="Pfam" id="PF00462"/>
    </source>
</evidence>
<feature type="domain" description="Glutaredoxin" evidence="9">
    <location>
        <begin position="4"/>
        <end position="64"/>
    </location>
</feature>
<dbReference type="PROSITE" id="PS00195">
    <property type="entry name" value="GLUTAREDOXIN_1"/>
    <property type="match status" value="1"/>
</dbReference>
<dbReference type="InterPro" id="IPR014025">
    <property type="entry name" value="Glutaredoxin_subgr"/>
</dbReference>
<dbReference type="STRING" id="1539051.AL01_02390"/>
<dbReference type="PANTHER" id="PTHR45694:SF18">
    <property type="entry name" value="GLUTAREDOXIN-1-RELATED"/>
    <property type="match status" value="1"/>
</dbReference>
<dbReference type="Gene3D" id="3.40.30.10">
    <property type="entry name" value="Glutaredoxin"/>
    <property type="match status" value="1"/>
</dbReference>
<reference evidence="10 11" key="1">
    <citation type="journal article" date="2016" name="PLoS ONE">
        <title>Whole-Genome Sequence Analysis of Bombella intestini LMG 28161T, a Novel Acetic Acid Bacterium Isolated from the Crop of a Red-Tailed Bumble Bee, Bombus lapidarius.</title>
        <authorList>
            <person name="Li L."/>
            <person name="Illeghems K."/>
            <person name="Van Kerrebroeck S."/>
            <person name="Borremans W."/>
            <person name="Cleenwerck I."/>
            <person name="Smagghe G."/>
            <person name="De Vuyst L."/>
            <person name="Vandamme P."/>
        </authorList>
    </citation>
    <scope>NUCLEOTIDE SEQUENCE [LARGE SCALE GENOMIC DNA]</scope>
    <source>
        <strain evidence="10 11">R-52487</strain>
    </source>
</reference>
<keyword evidence="3 7" id="KW-0813">Transport</keyword>
<dbReference type="AlphaFoldDB" id="A0A1S8GRY7"/>
<comment type="similarity">
    <text evidence="2 7">Belongs to the glutaredoxin family.</text>
</comment>
<gene>
    <name evidence="10" type="ORF">AL01_02390</name>
</gene>
<comment type="function">
    <text evidence="1 7">Has a glutathione-disulfide oxidoreductase activity in the presence of NADPH and glutathione reductase. Reduces low molecular weight disulfides and proteins.</text>
</comment>
<evidence type="ECO:0000256" key="1">
    <source>
        <dbReference type="ARBA" id="ARBA00002549"/>
    </source>
</evidence>
<dbReference type="PANTHER" id="PTHR45694">
    <property type="entry name" value="GLUTAREDOXIN 2"/>
    <property type="match status" value="1"/>
</dbReference>
<evidence type="ECO:0000256" key="6">
    <source>
        <dbReference type="ARBA" id="ARBA00023284"/>
    </source>
</evidence>
<dbReference type="GO" id="GO:0005737">
    <property type="term" value="C:cytoplasm"/>
    <property type="evidence" value="ECO:0007669"/>
    <property type="project" value="TreeGrafter"/>
</dbReference>
<keyword evidence="4 7" id="KW-0249">Electron transport</keyword>
<dbReference type="Proteomes" id="UP000200980">
    <property type="component" value="Unassembled WGS sequence"/>
</dbReference>
<evidence type="ECO:0000313" key="11">
    <source>
        <dbReference type="Proteomes" id="UP000200980"/>
    </source>
</evidence>